<feature type="coiled-coil region" evidence="8">
    <location>
        <begin position="345"/>
        <end position="376"/>
    </location>
</feature>
<dbReference type="Pfam" id="PF02321">
    <property type="entry name" value="OEP"/>
    <property type="match status" value="2"/>
</dbReference>
<accession>A0A4U0N8V0</accession>
<evidence type="ECO:0000313" key="9">
    <source>
        <dbReference type="EMBL" id="TJZ50043.1"/>
    </source>
</evidence>
<organism evidence="9 10">
    <name type="scientific">Sphingobacterium olei</name>
    <dbReference type="NCBI Taxonomy" id="2571155"/>
    <lineage>
        <taxon>Bacteria</taxon>
        <taxon>Pseudomonadati</taxon>
        <taxon>Bacteroidota</taxon>
        <taxon>Sphingobacteriia</taxon>
        <taxon>Sphingobacteriales</taxon>
        <taxon>Sphingobacteriaceae</taxon>
        <taxon>Sphingobacterium</taxon>
    </lineage>
</organism>
<keyword evidence="3" id="KW-0813">Transport</keyword>
<evidence type="ECO:0000313" key="10">
    <source>
        <dbReference type="Proteomes" id="UP000306808"/>
    </source>
</evidence>
<evidence type="ECO:0000256" key="7">
    <source>
        <dbReference type="ARBA" id="ARBA00023237"/>
    </source>
</evidence>
<dbReference type="PANTHER" id="PTHR30026">
    <property type="entry name" value="OUTER MEMBRANE PROTEIN TOLC"/>
    <property type="match status" value="1"/>
</dbReference>
<keyword evidence="8" id="KW-0175">Coiled coil</keyword>
<dbReference type="PANTHER" id="PTHR30026:SF20">
    <property type="entry name" value="OUTER MEMBRANE PROTEIN TOLC"/>
    <property type="match status" value="1"/>
</dbReference>
<keyword evidence="6" id="KW-0472">Membrane</keyword>
<dbReference type="AlphaFoldDB" id="A0A4U0N8V0"/>
<evidence type="ECO:0000256" key="5">
    <source>
        <dbReference type="ARBA" id="ARBA00022692"/>
    </source>
</evidence>
<evidence type="ECO:0000256" key="6">
    <source>
        <dbReference type="ARBA" id="ARBA00023136"/>
    </source>
</evidence>
<keyword evidence="4" id="KW-1134">Transmembrane beta strand</keyword>
<dbReference type="Gene3D" id="1.20.1600.10">
    <property type="entry name" value="Outer membrane efflux proteins (OEP)"/>
    <property type="match status" value="1"/>
</dbReference>
<evidence type="ECO:0000256" key="2">
    <source>
        <dbReference type="ARBA" id="ARBA00007613"/>
    </source>
</evidence>
<keyword evidence="10" id="KW-1185">Reference proteome</keyword>
<keyword evidence="7" id="KW-0998">Cell outer membrane</keyword>
<evidence type="ECO:0000256" key="8">
    <source>
        <dbReference type="SAM" id="Coils"/>
    </source>
</evidence>
<dbReference type="EMBL" id="SUME01000014">
    <property type="protein sequence ID" value="TJZ50043.1"/>
    <property type="molecule type" value="Genomic_DNA"/>
</dbReference>
<evidence type="ECO:0000256" key="1">
    <source>
        <dbReference type="ARBA" id="ARBA00004442"/>
    </source>
</evidence>
<dbReference type="OrthoDB" id="9811587at2"/>
<dbReference type="InterPro" id="IPR051906">
    <property type="entry name" value="TolC-like"/>
</dbReference>
<dbReference type="GO" id="GO:0015562">
    <property type="term" value="F:efflux transmembrane transporter activity"/>
    <property type="evidence" value="ECO:0007669"/>
    <property type="project" value="InterPro"/>
</dbReference>
<comment type="similarity">
    <text evidence="2">Belongs to the outer membrane factor (OMF) (TC 1.B.17) family.</text>
</comment>
<proteinExistence type="inferred from homology"/>
<gene>
    <name evidence="9" type="ORF">FAZ15_21730</name>
</gene>
<dbReference type="GO" id="GO:0009279">
    <property type="term" value="C:cell outer membrane"/>
    <property type="evidence" value="ECO:0007669"/>
    <property type="project" value="UniProtKB-SubCell"/>
</dbReference>
<evidence type="ECO:0000256" key="4">
    <source>
        <dbReference type="ARBA" id="ARBA00022452"/>
    </source>
</evidence>
<evidence type="ECO:0000256" key="3">
    <source>
        <dbReference type="ARBA" id="ARBA00022448"/>
    </source>
</evidence>
<comment type="subcellular location">
    <subcellularLocation>
        <location evidence="1">Cell outer membrane</location>
    </subcellularLocation>
</comment>
<keyword evidence="5" id="KW-0812">Transmembrane</keyword>
<dbReference type="SUPFAM" id="SSF56954">
    <property type="entry name" value="Outer membrane efflux proteins (OEP)"/>
    <property type="match status" value="1"/>
</dbReference>
<dbReference type="InterPro" id="IPR003423">
    <property type="entry name" value="OMP_efflux"/>
</dbReference>
<protein>
    <submittedName>
        <fullName evidence="9">TolC family protein</fullName>
    </submittedName>
</protein>
<dbReference type="Proteomes" id="UP000306808">
    <property type="component" value="Unassembled WGS sequence"/>
</dbReference>
<sequence>MHKSELKSTYRPFNHRILLCIGIFLLLHQLTFGQQSIDINHAYTLLAQQNIDLKQARIQLLLSQQDRIDAKNSLLPTLSLGAGHNYNLGLAFDQIAGQLVTGNRWSNNANASVRMNATLFQGFARSNQIKNALLDIESSELEVSRLTKSLRLELLSLYFDAIVNQALHRSSLEQLNYSKAQLDQQQIQFDMGTKTLVDVSLAESQVATDELNVLVSRNTYESKTLDIQRLLDLPYTDSLILATPPFELMPTDLNRSLAVADEPTIQQAQVRIKQAELGLKTAKNGYYPSLSFSSGYGTNYSSERNDYLTGQFMPFWNQVDQNKSLYLGLSLSMPIFDGFKTKSNINRAKLTLDLQKNELDKTLKDQEKILLMARQEYNRSHKEYQVVQTQSLSLKKSFEAMKERYEIGMASSMDYSKALLDYNISEFNLIRAKYNVLYNQEILKVLTDSY</sequence>
<dbReference type="GO" id="GO:1990281">
    <property type="term" value="C:efflux pump complex"/>
    <property type="evidence" value="ECO:0007669"/>
    <property type="project" value="TreeGrafter"/>
</dbReference>
<name>A0A4U0N8V0_9SPHI</name>
<dbReference type="RefSeq" id="WP_136903483.1">
    <property type="nucleotide sequence ID" value="NZ_SUME01000014.1"/>
</dbReference>
<reference evidence="9 10" key="1">
    <citation type="submission" date="2019-04" db="EMBL/GenBank/DDBJ databases">
        <title>Sphingobacterium olei sp. nov., isolated from oil-contaminated soil.</title>
        <authorList>
            <person name="Liu B."/>
        </authorList>
    </citation>
    <scope>NUCLEOTIDE SEQUENCE [LARGE SCALE GENOMIC DNA]</scope>
    <source>
        <strain evidence="9 10">HAL-9</strain>
    </source>
</reference>
<comment type="caution">
    <text evidence="9">The sequence shown here is derived from an EMBL/GenBank/DDBJ whole genome shotgun (WGS) entry which is preliminary data.</text>
</comment>
<dbReference type="GO" id="GO:0015288">
    <property type="term" value="F:porin activity"/>
    <property type="evidence" value="ECO:0007669"/>
    <property type="project" value="TreeGrafter"/>
</dbReference>